<organism evidence="2 3">
    <name type="scientific">Amycolatopsis heterodermiae</name>
    <dbReference type="NCBI Taxonomy" id="3110235"/>
    <lineage>
        <taxon>Bacteria</taxon>
        <taxon>Bacillati</taxon>
        <taxon>Actinomycetota</taxon>
        <taxon>Actinomycetes</taxon>
        <taxon>Pseudonocardiales</taxon>
        <taxon>Pseudonocardiaceae</taxon>
        <taxon>Amycolatopsis</taxon>
    </lineage>
</organism>
<evidence type="ECO:0000313" key="3">
    <source>
        <dbReference type="Proteomes" id="UP001304298"/>
    </source>
</evidence>
<comment type="caution">
    <text evidence="2">The sequence shown here is derived from an EMBL/GenBank/DDBJ whole genome shotgun (WGS) entry which is preliminary data.</text>
</comment>
<dbReference type="NCBIfam" id="NF033563">
    <property type="entry name" value="transpos_IS30"/>
    <property type="match status" value="1"/>
</dbReference>
<dbReference type="RefSeq" id="WP_323337985.1">
    <property type="nucleotide sequence ID" value="NZ_JAYFSI010000039.1"/>
</dbReference>
<dbReference type="PROSITE" id="PS50994">
    <property type="entry name" value="INTEGRASE"/>
    <property type="match status" value="1"/>
</dbReference>
<dbReference type="PANTHER" id="PTHR10948">
    <property type="entry name" value="TRANSPOSASE"/>
    <property type="match status" value="1"/>
</dbReference>
<name>A0ABU5RPP2_9PSEU</name>
<dbReference type="InterPro" id="IPR012337">
    <property type="entry name" value="RNaseH-like_sf"/>
</dbReference>
<dbReference type="InterPro" id="IPR053392">
    <property type="entry name" value="Transposase_IS30-like"/>
</dbReference>
<dbReference type="Proteomes" id="UP001304298">
    <property type="component" value="Unassembled WGS sequence"/>
</dbReference>
<feature type="non-terminal residue" evidence="2">
    <location>
        <position position="1"/>
    </location>
</feature>
<proteinExistence type="predicted"/>
<keyword evidence="3" id="KW-1185">Reference proteome</keyword>
<accession>A0ABU5RPP2</accession>
<feature type="domain" description="Integrase catalytic" evidence="1">
    <location>
        <begin position="20"/>
        <end position="126"/>
    </location>
</feature>
<gene>
    <name evidence="2" type="ORF">VA596_50555</name>
</gene>
<evidence type="ECO:0000313" key="2">
    <source>
        <dbReference type="EMBL" id="MEA5367854.1"/>
    </source>
</evidence>
<reference evidence="2 3" key="1">
    <citation type="submission" date="2023-12" db="EMBL/GenBank/DDBJ databases">
        <title>Amycolatopsis sp. V23-08.</title>
        <authorList>
            <person name="Somphong A."/>
        </authorList>
    </citation>
    <scope>NUCLEOTIDE SEQUENCE [LARGE SCALE GENOMIC DNA]</scope>
    <source>
        <strain evidence="2 3">V23-08</strain>
    </source>
</reference>
<dbReference type="SUPFAM" id="SSF53098">
    <property type="entry name" value="Ribonuclease H-like"/>
    <property type="match status" value="1"/>
</dbReference>
<dbReference type="EMBL" id="JAYFSI010000039">
    <property type="protein sequence ID" value="MEA5367854.1"/>
    <property type="molecule type" value="Genomic_DNA"/>
</dbReference>
<dbReference type="InterPro" id="IPR001584">
    <property type="entry name" value="Integrase_cat-core"/>
</dbReference>
<feature type="non-terminal residue" evidence="2">
    <location>
        <position position="126"/>
    </location>
</feature>
<dbReference type="Pfam" id="PF00665">
    <property type="entry name" value="rve"/>
    <property type="match status" value="1"/>
</dbReference>
<protein>
    <submittedName>
        <fullName evidence="2">IS30 family transposase</fullName>
    </submittedName>
</protein>
<evidence type="ECO:0000259" key="1">
    <source>
        <dbReference type="PROSITE" id="PS50994"/>
    </source>
</evidence>
<dbReference type="PANTHER" id="PTHR10948:SF23">
    <property type="entry name" value="TRANSPOSASE INSI FOR INSERTION SEQUENCE ELEMENT IS30A-RELATED"/>
    <property type="match status" value="1"/>
</dbReference>
<sequence length="126" mass="13981">RQAQARRERPSGGIQDMVNVSERPAEVADRAVPGHWEGDLILGKDNRSAIGTLVERSTRFVMLLHLPDGRDAATVAAAMTELIQTLPTVLLGSLTWDQGKEMAHHRKITVDTGLEIYFCDPHSPWQ</sequence>
<dbReference type="InterPro" id="IPR051917">
    <property type="entry name" value="Transposase-Integrase"/>
</dbReference>